<evidence type="ECO:0000259" key="3">
    <source>
        <dbReference type="Pfam" id="PF06588"/>
    </source>
</evidence>
<dbReference type="EMBL" id="GDQN01006938">
    <property type="protein sequence ID" value="JAT84116.1"/>
    <property type="molecule type" value="Transcribed_RNA"/>
</dbReference>
<name>A0A1E1WAX7_PECGO</name>
<keyword evidence="1" id="KW-0880">Kelch repeat</keyword>
<dbReference type="Gene3D" id="2.60.120.260">
    <property type="entry name" value="Galactose-binding domain-like"/>
    <property type="match status" value="1"/>
</dbReference>
<dbReference type="PANTHER" id="PTHR15526">
    <property type="entry name" value="MUSKELIN"/>
    <property type="match status" value="1"/>
</dbReference>
<dbReference type="PANTHER" id="PTHR15526:SF5">
    <property type="entry name" value="MUSKELIN"/>
    <property type="match status" value="1"/>
</dbReference>
<proteinExistence type="predicted"/>
<organism evidence="4">
    <name type="scientific">Pectinophora gossypiella</name>
    <name type="common">Cotton pink bollworm</name>
    <name type="synonym">Depressaria gossypiella</name>
    <dbReference type="NCBI Taxonomy" id="13191"/>
    <lineage>
        <taxon>Eukaryota</taxon>
        <taxon>Metazoa</taxon>
        <taxon>Ecdysozoa</taxon>
        <taxon>Arthropoda</taxon>
        <taxon>Hexapoda</taxon>
        <taxon>Insecta</taxon>
        <taxon>Pterygota</taxon>
        <taxon>Neoptera</taxon>
        <taxon>Endopterygota</taxon>
        <taxon>Lepidoptera</taxon>
        <taxon>Glossata</taxon>
        <taxon>Ditrysia</taxon>
        <taxon>Gelechioidea</taxon>
        <taxon>Gelechiidae</taxon>
        <taxon>Apatetrinae</taxon>
        <taxon>Pectinophora</taxon>
    </lineage>
</organism>
<protein>
    <recommendedName>
        <fullName evidence="3">Muskelin N-terminal domain-containing protein</fullName>
    </recommendedName>
</protein>
<evidence type="ECO:0000256" key="1">
    <source>
        <dbReference type="ARBA" id="ARBA00022441"/>
    </source>
</evidence>
<reference evidence="4" key="1">
    <citation type="submission" date="2015-09" db="EMBL/GenBank/DDBJ databases">
        <title>De novo assembly of Pectinophora gossypiella (Pink Bollworm) gut transcriptome.</title>
        <authorList>
            <person name="Tassone E.E."/>
        </authorList>
    </citation>
    <scope>NUCLEOTIDE SEQUENCE</scope>
</reference>
<evidence type="ECO:0000256" key="2">
    <source>
        <dbReference type="ARBA" id="ARBA00022737"/>
    </source>
</evidence>
<dbReference type="InterPro" id="IPR052456">
    <property type="entry name" value="CTLH_complex_component"/>
</dbReference>
<dbReference type="InterPro" id="IPR010565">
    <property type="entry name" value="Muskelin_N"/>
</dbReference>
<dbReference type="OrthoDB" id="10052615at2759"/>
<sequence>IEENCQIKSAEYNKNKINLSTFSQKIVAMDDKYETVKLCYTIHKYSSYSVNYIPENIMVNNPSDPLSRWFTDSTTPSQYIMLKLKSPSIVETIKFGKYIKAHVSDLKKFQILGGTDENNLSLLLSAGLKKDSSPETFRLRHRTLEGMY</sequence>
<dbReference type="SUPFAM" id="SSF49785">
    <property type="entry name" value="Galactose-binding domain-like"/>
    <property type="match status" value="1"/>
</dbReference>
<dbReference type="AlphaFoldDB" id="A0A1E1WAX7"/>
<dbReference type="InterPro" id="IPR008979">
    <property type="entry name" value="Galactose-bd-like_sf"/>
</dbReference>
<evidence type="ECO:0000313" key="4">
    <source>
        <dbReference type="EMBL" id="JAT84116.1"/>
    </source>
</evidence>
<feature type="domain" description="Muskelin N-terminal" evidence="3">
    <location>
        <begin position="37"/>
        <end position="144"/>
    </location>
</feature>
<gene>
    <name evidence="4" type="ORF">g.16939</name>
</gene>
<feature type="non-terminal residue" evidence="4">
    <location>
        <position position="1"/>
    </location>
</feature>
<keyword evidence="2" id="KW-0677">Repeat</keyword>
<feature type="non-terminal residue" evidence="4">
    <location>
        <position position="148"/>
    </location>
</feature>
<dbReference type="Pfam" id="PF06588">
    <property type="entry name" value="Muskelin_N"/>
    <property type="match status" value="1"/>
</dbReference>
<dbReference type="GO" id="GO:0005737">
    <property type="term" value="C:cytoplasm"/>
    <property type="evidence" value="ECO:0007669"/>
    <property type="project" value="TreeGrafter"/>
</dbReference>
<accession>A0A1E1WAX7</accession>